<dbReference type="AlphaFoldDB" id="A0A8J3N6T3"/>
<dbReference type="EMBL" id="BNJK01000003">
    <property type="protein sequence ID" value="GHP00703.1"/>
    <property type="molecule type" value="Genomic_DNA"/>
</dbReference>
<keyword evidence="1" id="KW-1133">Transmembrane helix</keyword>
<keyword evidence="1" id="KW-0812">Transmembrane</keyword>
<feature type="transmembrane region" description="Helical" evidence="1">
    <location>
        <begin position="73"/>
        <end position="96"/>
    </location>
</feature>
<evidence type="ECO:0000313" key="3">
    <source>
        <dbReference type="Proteomes" id="UP000597444"/>
    </source>
</evidence>
<accession>A0A8J3N6T3</accession>
<dbReference type="RefSeq" id="WP_220211290.1">
    <property type="nucleotide sequence ID" value="NZ_BNJK01000003.1"/>
</dbReference>
<keyword evidence="3" id="KW-1185">Reference proteome</keyword>
<reference evidence="2" key="1">
    <citation type="submission" date="2020-10" db="EMBL/GenBank/DDBJ databases">
        <title>Taxonomic study of unclassified bacteria belonging to the class Ktedonobacteria.</title>
        <authorList>
            <person name="Yabe S."/>
            <person name="Wang C.M."/>
            <person name="Zheng Y."/>
            <person name="Sakai Y."/>
            <person name="Cavaletti L."/>
            <person name="Monciardini P."/>
            <person name="Donadio S."/>
        </authorList>
    </citation>
    <scope>NUCLEOTIDE SEQUENCE</scope>
    <source>
        <strain evidence="2">ID150040</strain>
    </source>
</reference>
<name>A0A8J3N6T3_9CHLR</name>
<proteinExistence type="predicted"/>
<feature type="transmembrane region" description="Helical" evidence="1">
    <location>
        <begin position="5"/>
        <end position="23"/>
    </location>
</feature>
<dbReference type="Proteomes" id="UP000597444">
    <property type="component" value="Unassembled WGS sequence"/>
</dbReference>
<sequence length="100" mass="11442">MRKNLGKNLVPVILLVSYVGFVLNDFDIVQTQHKDLQQIIPTMLAGLAIAVLIIVLQHFFAALLWMDRISKSGIIYIISSYIVLKVAELLIFIYLMRVPW</sequence>
<keyword evidence="1" id="KW-0472">Membrane</keyword>
<comment type="caution">
    <text evidence="2">The sequence shown here is derived from an EMBL/GenBank/DDBJ whole genome shotgun (WGS) entry which is preliminary data.</text>
</comment>
<evidence type="ECO:0000313" key="2">
    <source>
        <dbReference type="EMBL" id="GHP00703.1"/>
    </source>
</evidence>
<organism evidence="2 3">
    <name type="scientific">Reticulibacter mediterranei</name>
    <dbReference type="NCBI Taxonomy" id="2778369"/>
    <lineage>
        <taxon>Bacteria</taxon>
        <taxon>Bacillati</taxon>
        <taxon>Chloroflexota</taxon>
        <taxon>Ktedonobacteria</taxon>
        <taxon>Ktedonobacterales</taxon>
        <taxon>Reticulibacteraceae</taxon>
        <taxon>Reticulibacter</taxon>
    </lineage>
</organism>
<protein>
    <submittedName>
        <fullName evidence="2">Uncharacterized protein</fullName>
    </submittedName>
</protein>
<evidence type="ECO:0000256" key="1">
    <source>
        <dbReference type="SAM" id="Phobius"/>
    </source>
</evidence>
<gene>
    <name evidence="2" type="ORF">KSF_107500</name>
</gene>
<feature type="transmembrane region" description="Helical" evidence="1">
    <location>
        <begin position="43"/>
        <end position="66"/>
    </location>
</feature>